<keyword evidence="4" id="KW-1185">Reference proteome</keyword>
<dbReference type="SUPFAM" id="SSF53335">
    <property type="entry name" value="S-adenosyl-L-methionine-dependent methyltransferases"/>
    <property type="match status" value="1"/>
</dbReference>
<feature type="region of interest" description="Disordered" evidence="2">
    <location>
        <begin position="1"/>
        <end position="60"/>
    </location>
</feature>
<dbReference type="GeneID" id="41969903"/>
<name>A0A507BM71_9PEZI</name>
<protein>
    <recommendedName>
        <fullName evidence="5">Methyltransferase domain-containing protein</fullName>
    </recommendedName>
</protein>
<dbReference type="PANTHER" id="PTHR43591:SF10">
    <property type="entry name" value="ABC TRANSMEMBRANE TYPE-1 DOMAIN-CONTAINING PROTEIN-RELATED"/>
    <property type="match status" value="1"/>
</dbReference>
<feature type="compositionally biased region" description="Acidic residues" evidence="2">
    <location>
        <begin position="37"/>
        <end position="50"/>
    </location>
</feature>
<organism evidence="3 4">
    <name type="scientific">Thyridium curvatum</name>
    <dbReference type="NCBI Taxonomy" id="1093900"/>
    <lineage>
        <taxon>Eukaryota</taxon>
        <taxon>Fungi</taxon>
        <taxon>Dikarya</taxon>
        <taxon>Ascomycota</taxon>
        <taxon>Pezizomycotina</taxon>
        <taxon>Sordariomycetes</taxon>
        <taxon>Sordariomycetidae</taxon>
        <taxon>Thyridiales</taxon>
        <taxon>Thyridiaceae</taxon>
        <taxon>Thyridium</taxon>
    </lineage>
</organism>
<evidence type="ECO:0000256" key="2">
    <source>
        <dbReference type="SAM" id="MobiDB-lite"/>
    </source>
</evidence>
<dbReference type="EMBL" id="SKBQ01000010">
    <property type="protein sequence ID" value="TPX18599.1"/>
    <property type="molecule type" value="Genomic_DNA"/>
</dbReference>
<evidence type="ECO:0008006" key="5">
    <source>
        <dbReference type="Google" id="ProtNLM"/>
    </source>
</evidence>
<gene>
    <name evidence="3" type="ORF">E0L32_002456</name>
</gene>
<sequence length="371" mass="41448">MADTAPSAAGTLPGAAAGDSIPALQHQQTDELPIEAASEEGDSDEFDPQEGFETRSTGSTSACSSVFAHTYEHGRRYHHFKNGRYPIPNDNDEQSREDMKHAMMLELMDGKLFYAPIGDTPQMILDIGTGTGEFFCLSVAFFGLEPADERISCEIVGDRYPSARVRGIDLAPIQPGWLPPNVDFLVDDCEKDFLTEDCDLVHFRFMGIIMKRPAVILENAYRSLRPGGYIEFQELCAEPLCDDDTMPPNDPVKLMYDTAIRAFARFGANVLMAKDLERPLREAGFVNVQRVVKKVPIGTWARDKTLRLIGLYQRTAVLDLMPALAGRPFEGLGMTQVESQVLLAHARRALNDVSVHRYFNYYFWIAQRPGD</sequence>
<dbReference type="CDD" id="cd02440">
    <property type="entry name" value="AdoMet_MTases"/>
    <property type="match status" value="1"/>
</dbReference>
<evidence type="ECO:0000313" key="4">
    <source>
        <dbReference type="Proteomes" id="UP000319257"/>
    </source>
</evidence>
<evidence type="ECO:0000313" key="3">
    <source>
        <dbReference type="EMBL" id="TPX18599.1"/>
    </source>
</evidence>
<dbReference type="InterPro" id="IPR029063">
    <property type="entry name" value="SAM-dependent_MTases_sf"/>
</dbReference>
<dbReference type="Gene3D" id="3.40.50.150">
    <property type="entry name" value="Vaccinia Virus protein VP39"/>
    <property type="match status" value="1"/>
</dbReference>
<dbReference type="InParanoid" id="A0A507BM71"/>
<reference evidence="3 4" key="1">
    <citation type="submission" date="2019-06" db="EMBL/GenBank/DDBJ databases">
        <title>Draft genome sequence of the filamentous fungus Phialemoniopsis curvata isolated from diesel fuel.</title>
        <authorList>
            <person name="Varaljay V.A."/>
            <person name="Lyon W.J."/>
            <person name="Crouch A.L."/>
            <person name="Drake C.E."/>
            <person name="Hollomon J.M."/>
            <person name="Nadeau L.J."/>
            <person name="Nunn H.S."/>
            <person name="Stevenson B.S."/>
            <person name="Bojanowski C.L."/>
            <person name="Crookes-Goodson W.J."/>
        </authorList>
    </citation>
    <scope>NUCLEOTIDE SEQUENCE [LARGE SCALE GENOMIC DNA]</scope>
    <source>
        <strain evidence="3 4">D216</strain>
    </source>
</reference>
<evidence type="ECO:0000256" key="1">
    <source>
        <dbReference type="ARBA" id="ARBA00038158"/>
    </source>
</evidence>
<comment type="caution">
    <text evidence="3">The sequence shown here is derived from an EMBL/GenBank/DDBJ whole genome shotgun (WGS) entry which is preliminary data.</text>
</comment>
<dbReference type="AlphaFoldDB" id="A0A507BM71"/>
<dbReference type="Pfam" id="PF13489">
    <property type="entry name" value="Methyltransf_23"/>
    <property type="match status" value="1"/>
</dbReference>
<dbReference type="PANTHER" id="PTHR43591">
    <property type="entry name" value="METHYLTRANSFERASE"/>
    <property type="match status" value="1"/>
</dbReference>
<dbReference type="Proteomes" id="UP000319257">
    <property type="component" value="Unassembled WGS sequence"/>
</dbReference>
<dbReference type="OrthoDB" id="2013972at2759"/>
<dbReference type="GO" id="GO:0008168">
    <property type="term" value="F:methyltransferase activity"/>
    <property type="evidence" value="ECO:0007669"/>
    <property type="project" value="TreeGrafter"/>
</dbReference>
<accession>A0A507BM71</accession>
<proteinExistence type="inferred from homology"/>
<comment type="similarity">
    <text evidence="1">Belongs to the methyltransferase superfamily. LaeA methyltransferase family.</text>
</comment>
<dbReference type="STRING" id="1093900.A0A507BM71"/>
<dbReference type="RefSeq" id="XP_031000310.1">
    <property type="nucleotide sequence ID" value="XM_031136647.1"/>
</dbReference>